<dbReference type="InterPro" id="IPR019539">
    <property type="entry name" value="GalKase_N"/>
</dbReference>
<dbReference type="EMBL" id="BQXS01009125">
    <property type="protein sequence ID" value="GKT30852.1"/>
    <property type="molecule type" value="Genomic_DNA"/>
</dbReference>
<feature type="non-terminal residue" evidence="4">
    <location>
        <position position="141"/>
    </location>
</feature>
<reference evidence="4" key="1">
    <citation type="submission" date="2022-03" db="EMBL/GenBank/DDBJ databases">
        <title>Draft genome sequence of Aduncisulcus paluster, a free-living microaerophilic Fornicata.</title>
        <authorList>
            <person name="Yuyama I."/>
            <person name="Kume K."/>
            <person name="Tamura T."/>
            <person name="Inagaki Y."/>
            <person name="Hashimoto T."/>
        </authorList>
    </citation>
    <scope>NUCLEOTIDE SEQUENCE</scope>
    <source>
        <strain evidence="4">NY0171</strain>
    </source>
</reference>
<keyword evidence="5" id="KW-1185">Reference proteome</keyword>
<dbReference type="Proteomes" id="UP001057375">
    <property type="component" value="Unassembled WGS sequence"/>
</dbReference>
<dbReference type="PANTHER" id="PTHR10457">
    <property type="entry name" value="MEVALONATE KINASE/GALACTOKINASE"/>
    <property type="match status" value="1"/>
</dbReference>
<dbReference type="InterPro" id="IPR014721">
    <property type="entry name" value="Ribsml_uS5_D2-typ_fold_subgr"/>
</dbReference>
<dbReference type="PANTHER" id="PTHR10457:SF7">
    <property type="entry name" value="GALACTOKINASE-RELATED"/>
    <property type="match status" value="1"/>
</dbReference>
<feature type="non-terminal residue" evidence="4">
    <location>
        <position position="1"/>
    </location>
</feature>
<evidence type="ECO:0000256" key="2">
    <source>
        <dbReference type="ARBA" id="ARBA00022840"/>
    </source>
</evidence>
<evidence type="ECO:0000313" key="5">
    <source>
        <dbReference type="Proteomes" id="UP001057375"/>
    </source>
</evidence>
<evidence type="ECO:0000313" key="4">
    <source>
        <dbReference type="EMBL" id="GKT30852.1"/>
    </source>
</evidence>
<gene>
    <name evidence="4" type="ORF">ADUPG1_005664</name>
</gene>
<sequence length="141" mass="15662">PSDCVTFSKRIIWIGRASMHSIEAYCAHLDQGGFDNEFSLIHSCAGVQESRERMRNLLDCMRENFAPDELCFASAPGRTEMGGNHTDHNHGHVLAAAVNLDCLAAFSKSENNVVTILSEGYNPIKIDISDTKPREEEYETS</sequence>
<evidence type="ECO:0000256" key="1">
    <source>
        <dbReference type="ARBA" id="ARBA00022741"/>
    </source>
</evidence>
<keyword evidence="1" id="KW-0547">Nucleotide-binding</keyword>
<name>A0ABQ5KE92_9EUKA</name>
<accession>A0ABQ5KE92</accession>
<protein>
    <recommendedName>
        <fullName evidence="3">Galactokinase N-terminal domain-containing protein</fullName>
    </recommendedName>
</protein>
<comment type="caution">
    <text evidence="4">The sequence shown here is derived from an EMBL/GenBank/DDBJ whole genome shotgun (WGS) entry which is preliminary data.</text>
</comment>
<dbReference type="InterPro" id="IPR020568">
    <property type="entry name" value="Ribosomal_Su5_D2-typ_SF"/>
</dbReference>
<feature type="domain" description="Galactokinase N-terminal" evidence="3">
    <location>
        <begin position="63"/>
        <end position="108"/>
    </location>
</feature>
<dbReference type="Gene3D" id="3.30.230.10">
    <property type="match status" value="1"/>
</dbReference>
<proteinExistence type="predicted"/>
<evidence type="ECO:0000259" key="3">
    <source>
        <dbReference type="Pfam" id="PF10509"/>
    </source>
</evidence>
<dbReference type="Pfam" id="PF10509">
    <property type="entry name" value="GalKase_gal_bdg"/>
    <property type="match status" value="1"/>
</dbReference>
<keyword evidence="2" id="KW-0067">ATP-binding</keyword>
<organism evidence="4 5">
    <name type="scientific">Aduncisulcus paluster</name>
    <dbReference type="NCBI Taxonomy" id="2918883"/>
    <lineage>
        <taxon>Eukaryota</taxon>
        <taxon>Metamonada</taxon>
        <taxon>Carpediemonas-like organisms</taxon>
        <taxon>Aduncisulcus</taxon>
    </lineage>
</organism>
<dbReference type="SUPFAM" id="SSF54211">
    <property type="entry name" value="Ribosomal protein S5 domain 2-like"/>
    <property type="match status" value="1"/>
</dbReference>